<dbReference type="FunFam" id="3.10.50.10:FF:000004">
    <property type="entry name" value="Chitinase 5"/>
    <property type="match status" value="1"/>
</dbReference>
<dbReference type="Pfam" id="PF00704">
    <property type="entry name" value="Glyco_hydro_18"/>
    <property type="match status" value="1"/>
</dbReference>
<keyword evidence="17" id="KW-1185">Reference proteome</keyword>
<evidence type="ECO:0000256" key="7">
    <source>
        <dbReference type="ARBA" id="ARBA00023024"/>
    </source>
</evidence>
<dbReference type="CDD" id="cd02872">
    <property type="entry name" value="GH18_chitolectin_chitotriosidase"/>
    <property type="match status" value="1"/>
</dbReference>
<evidence type="ECO:0000256" key="2">
    <source>
        <dbReference type="ARBA" id="ARBA00009121"/>
    </source>
</evidence>
<protein>
    <recommendedName>
        <fullName evidence="3">chitinase</fullName>
        <ecNumber evidence="3">3.2.1.14</ecNumber>
    </recommendedName>
</protein>
<keyword evidence="10 12" id="KW-0326">Glycosidase</keyword>
<evidence type="ECO:0000256" key="11">
    <source>
        <dbReference type="ARBA" id="ARBA00023326"/>
    </source>
</evidence>
<dbReference type="GO" id="GO:0000272">
    <property type="term" value="P:polysaccharide catabolic process"/>
    <property type="evidence" value="ECO:0007669"/>
    <property type="project" value="UniProtKB-KW"/>
</dbReference>
<name>A0AAV6TUX8_9ARAC</name>
<dbReference type="FunFam" id="3.20.20.80:FF:000007">
    <property type="entry name" value="Acidic mammalian chitinase"/>
    <property type="match status" value="1"/>
</dbReference>
<dbReference type="Proteomes" id="UP000827092">
    <property type="component" value="Unassembled WGS sequence"/>
</dbReference>
<evidence type="ECO:0000256" key="12">
    <source>
        <dbReference type="RuleBase" id="RU000489"/>
    </source>
</evidence>
<dbReference type="SUPFAM" id="SSF51445">
    <property type="entry name" value="(Trans)glycosidases"/>
    <property type="match status" value="1"/>
</dbReference>
<comment type="similarity">
    <text evidence="2">Belongs to the glycosyl hydrolase 18 family. Chitinase class II subfamily.</text>
</comment>
<dbReference type="PROSITE" id="PS50940">
    <property type="entry name" value="CHIT_BIND_II"/>
    <property type="match status" value="1"/>
</dbReference>
<evidence type="ECO:0000313" key="16">
    <source>
        <dbReference type="EMBL" id="KAG8175504.1"/>
    </source>
</evidence>
<evidence type="ECO:0000259" key="14">
    <source>
        <dbReference type="PROSITE" id="PS50940"/>
    </source>
</evidence>
<evidence type="ECO:0000256" key="5">
    <source>
        <dbReference type="ARBA" id="ARBA00022729"/>
    </source>
</evidence>
<dbReference type="GO" id="GO:0006032">
    <property type="term" value="P:chitin catabolic process"/>
    <property type="evidence" value="ECO:0007669"/>
    <property type="project" value="UniProtKB-KW"/>
</dbReference>
<dbReference type="InterPro" id="IPR036508">
    <property type="entry name" value="Chitin-bd_dom_sf"/>
</dbReference>
<keyword evidence="8" id="KW-1015">Disulfide bond</keyword>
<dbReference type="SMART" id="SM00494">
    <property type="entry name" value="ChtBD2"/>
    <property type="match status" value="1"/>
</dbReference>
<dbReference type="GO" id="GO:0008843">
    <property type="term" value="F:endochitinase activity"/>
    <property type="evidence" value="ECO:0007669"/>
    <property type="project" value="UniProtKB-EC"/>
</dbReference>
<evidence type="ECO:0000256" key="1">
    <source>
        <dbReference type="ARBA" id="ARBA00000822"/>
    </source>
</evidence>
<reference evidence="16 17" key="1">
    <citation type="journal article" date="2022" name="Nat. Ecol. Evol.">
        <title>A masculinizing supergene underlies an exaggerated male reproductive morph in a spider.</title>
        <authorList>
            <person name="Hendrickx F."/>
            <person name="De Corte Z."/>
            <person name="Sonet G."/>
            <person name="Van Belleghem S.M."/>
            <person name="Kostlbacher S."/>
            <person name="Vangestel C."/>
        </authorList>
    </citation>
    <scope>NUCLEOTIDE SEQUENCE [LARGE SCALE GENOMIC DNA]</scope>
    <source>
        <strain evidence="16">W744_W776</strain>
    </source>
</reference>
<dbReference type="GO" id="GO:0005576">
    <property type="term" value="C:extracellular region"/>
    <property type="evidence" value="ECO:0007669"/>
    <property type="project" value="InterPro"/>
</dbReference>
<dbReference type="PROSITE" id="PS01095">
    <property type="entry name" value="GH18_1"/>
    <property type="match status" value="1"/>
</dbReference>
<evidence type="ECO:0000313" key="17">
    <source>
        <dbReference type="Proteomes" id="UP000827092"/>
    </source>
</evidence>
<dbReference type="PANTHER" id="PTHR11177">
    <property type="entry name" value="CHITINASE"/>
    <property type="match status" value="1"/>
</dbReference>
<dbReference type="InterPro" id="IPR017853">
    <property type="entry name" value="GH"/>
</dbReference>
<accession>A0AAV6TUX8</accession>
<evidence type="ECO:0000256" key="9">
    <source>
        <dbReference type="ARBA" id="ARBA00023277"/>
    </source>
</evidence>
<organism evidence="16 17">
    <name type="scientific">Oedothorax gibbosus</name>
    <dbReference type="NCBI Taxonomy" id="931172"/>
    <lineage>
        <taxon>Eukaryota</taxon>
        <taxon>Metazoa</taxon>
        <taxon>Ecdysozoa</taxon>
        <taxon>Arthropoda</taxon>
        <taxon>Chelicerata</taxon>
        <taxon>Arachnida</taxon>
        <taxon>Araneae</taxon>
        <taxon>Araneomorphae</taxon>
        <taxon>Entelegynae</taxon>
        <taxon>Araneoidea</taxon>
        <taxon>Linyphiidae</taxon>
        <taxon>Erigoninae</taxon>
        <taxon>Oedothorax</taxon>
    </lineage>
</organism>
<dbReference type="Pfam" id="PF01607">
    <property type="entry name" value="CBM_14"/>
    <property type="match status" value="1"/>
</dbReference>
<dbReference type="EC" id="3.2.1.14" evidence="3"/>
<dbReference type="SMART" id="SM00636">
    <property type="entry name" value="Glyco_18"/>
    <property type="match status" value="1"/>
</dbReference>
<feature type="signal peptide" evidence="13">
    <location>
        <begin position="1"/>
        <end position="17"/>
    </location>
</feature>
<dbReference type="InterPro" id="IPR050314">
    <property type="entry name" value="Glycosyl_Hydrlase_18"/>
</dbReference>
<feature type="chain" id="PRO_5043843257" description="chitinase" evidence="13">
    <location>
        <begin position="18"/>
        <end position="556"/>
    </location>
</feature>
<keyword evidence="6 12" id="KW-0378">Hydrolase</keyword>
<keyword evidence="9" id="KW-0119">Carbohydrate metabolism</keyword>
<dbReference type="Gene3D" id="3.20.20.80">
    <property type="entry name" value="Glycosidases"/>
    <property type="match status" value="1"/>
</dbReference>
<dbReference type="InterPro" id="IPR029070">
    <property type="entry name" value="Chitinase_insertion_sf"/>
</dbReference>
<feature type="domain" description="GH18" evidence="15">
    <location>
        <begin position="26"/>
        <end position="396"/>
    </location>
</feature>
<dbReference type="AlphaFoldDB" id="A0AAV6TUX8"/>
<dbReference type="EMBL" id="JAFNEN010000994">
    <property type="protein sequence ID" value="KAG8175504.1"/>
    <property type="molecule type" value="Genomic_DNA"/>
</dbReference>
<keyword evidence="7" id="KW-0146">Chitin degradation</keyword>
<sequence length="556" mass="62588">MNFVLTCGFLAMAGAVAIDKKKAHPYVVVCYLGSWANYRRGEGKFRVEDIDPTLCTHLVYGFAKLGHDNRIAAYDSYLDLKEHWGLGAYDRFTGLKSGHPQLKTLLAIGGWNEGSTKYSRMARRETSRSVFVRSCVETLLKHGFDGLDMDWEYPATRGGVPQDKGNFVKLLKELHEAFQPHNLLLTSAVSAGQHTIDVAYDIPALGKYLDLINLMAYDFHGGWDKTTGHNSPMYARLDETGTQRTLNVDYAVKYWLRRGAPASKLVLGMPLYGRSFVLQDPHRNGYNATIRGKGKAGEYTREQGFMGYNELCKMFQKDKTWKVTIDKHVQAPHAVKDRNWIGYDDIKSLSLKVDYLMKMKLAGAMVWSLETDDFHGKCHGYRFPLLQSINAVLNGSSIPLPDYNVDQENAVFPITPSATLQPSTSPNSTILKATRSVASTDSFHMPNSTIETSRTTPTLLNRRSETTPTLLNRSSETTHTLLATTDNPKDHPFDCPHYGYFRHPKNCRYFYVCQAAPPEFESAYLVHLFACSVGTVYSRELRICAYSTDVPECRDA</sequence>
<proteinExistence type="inferred from homology"/>
<keyword evidence="5 13" id="KW-0732">Signal</keyword>
<dbReference type="InterPro" id="IPR002557">
    <property type="entry name" value="Chitin-bd_dom"/>
</dbReference>
<dbReference type="Gene3D" id="3.10.50.10">
    <property type="match status" value="1"/>
</dbReference>
<dbReference type="GO" id="GO:0008061">
    <property type="term" value="F:chitin binding"/>
    <property type="evidence" value="ECO:0007669"/>
    <property type="project" value="UniProtKB-KW"/>
</dbReference>
<comment type="catalytic activity">
    <reaction evidence="1">
        <text>Random endo-hydrolysis of N-acetyl-beta-D-glucosaminide (1-&gt;4)-beta-linkages in chitin and chitodextrins.</text>
        <dbReference type="EC" id="3.2.1.14"/>
    </reaction>
</comment>
<evidence type="ECO:0000256" key="10">
    <source>
        <dbReference type="ARBA" id="ARBA00023295"/>
    </source>
</evidence>
<dbReference type="SUPFAM" id="SSF57625">
    <property type="entry name" value="Invertebrate chitin-binding proteins"/>
    <property type="match status" value="1"/>
</dbReference>
<evidence type="ECO:0000256" key="13">
    <source>
        <dbReference type="SAM" id="SignalP"/>
    </source>
</evidence>
<dbReference type="SUPFAM" id="SSF54556">
    <property type="entry name" value="Chitinase insertion domain"/>
    <property type="match status" value="1"/>
</dbReference>
<comment type="caution">
    <text evidence="16">The sequence shown here is derived from an EMBL/GenBank/DDBJ whole genome shotgun (WGS) entry which is preliminary data.</text>
</comment>
<evidence type="ECO:0000256" key="3">
    <source>
        <dbReference type="ARBA" id="ARBA00012729"/>
    </source>
</evidence>
<evidence type="ECO:0000256" key="6">
    <source>
        <dbReference type="ARBA" id="ARBA00022801"/>
    </source>
</evidence>
<dbReference type="Gene3D" id="2.170.140.10">
    <property type="entry name" value="Chitin binding domain"/>
    <property type="match status" value="1"/>
</dbReference>
<dbReference type="InterPro" id="IPR011583">
    <property type="entry name" value="Chitinase_II/V-like_cat"/>
</dbReference>
<evidence type="ECO:0000256" key="4">
    <source>
        <dbReference type="ARBA" id="ARBA00022669"/>
    </source>
</evidence>
<gene>
    <name evidence="16" type="ORF">JTE90_009138</name>
</gene>
<dbReference type="PROSITE" id="PS51910">
    <property type="entry name" value="GH18_2"/>
    <property type="match status" value="1"/>
</dbReference>
<keyword evidence="4" id="KW-0147">Chitin-binding</keyword>
<feature type="domain" description="Chitin-binding type-2" evidence="14">
    <location>
        <begin position="492"/>
        <end position="555"/>
    </location>
</feature>
<keyword evidence="11" id="KW-0624">Polysaccharide degradation</keyword>
<dbReference type="InterPro" id="IPR001579">
    <property type="entry name" value="Glyco_hydro_18_chit_AS"/>
</dbReference>
<dbReference type="InterPro" id="IPR001223">
    <property type="entry name" value="Glyco_hydro18_cat"/>
</dbReference>
<evidence type="ECO:0000259" key="15">
    <source>
        <dbReference type="PROSITE" id="PS51910"/>
    </source>
</evidence>
<evidence type="ECO:0000256" key="8">
    <source>
        <dbReference type="ARBA" id="ARBA00023157"/>
    </source>
</evidence>
<dbReference type="PANTHER" id="PTHR11177:SF360">
    <property type="entry name" value="CHITINASE 4-RELATED"/>
    <property type="match status" value="1"/>
</dbReference>